<keyword evidence="3" id="KW-1185">Reference proteome</keyword>
<evidence type="ECO:0000313" key="2">
    <source>
        <dbReference type="EMBL" id="OAG12581.1"/>
    </source>
</evidence>
<dbReference type="GeneID" id="28760836"/>
<protein>
    <submittedName>
        <fullName evidence="2">Uncharacterized protein</fullName>
    </submittedName>
</protein>
<feature type="transmembrane region" description="Helical" evidence="1">
    <location>
        <begin position="37"/>
        <end position="57"/>
    </location>
</feature>
<keyword evidence="1" id="KW-0472">Membrane</keyword>
<keyword evidence="1" id="KW-0812">Transmembrane</keyword>
<proteinExistence type="predicted"/>
<accession>A0A177CZN1</accession>
<gene>
    <name evidence="2" type="ORF">CC84DRAFT_1159870</name>
</gene>
<keyword evidence="1" id="KW-1133">Transmembrane helix</keyword>
<dbReference type="RefSeq" id="XP_018042946.1">
    <property type="nucleotide sequence ID" value="XM_018177350.1"/>
</dbReference>
<evidence type="ECO:0000313" key="3">
    <source>
        <dbReference type="Proteomes" id="UP000077069"/>
    </source>
</evidence>
<organism evidence="2 3">
    <name type="scientific">Paraphaeosphaeria sporulosa</name>
    <dbReference type="NCBI Taxonomy" id="1460663"/>
    <lineage>
        <taxon>Eukaryota</taxon>
        <taxon>Fungi</taxon>
        <taxon>Dikarya</taxon>
        <taxon>Ascomycota</taxon>
        <taxon>Pezizomycotina</taxon>
        <taxon>Dothideomycetes</taxon>
        <taxon>Pleosporomycetidae</taxon>
        <taxon>Pleosporales</taxon>
        <taxon>Massarineae</taxon>
        <taxon>Didymosphaeriaceae</taxon>
        <taxon>Paraphaeosphaeria</taxon>
    </lineage>
</organism>
<dbReference type="InParanoid" id="A0A177CZN1"/>
<name>A0A177CZN1_9PLEO</name>
<sequence>MPVCTSRPPQHCPCPEAATIPASAGQSGGPLEAQSVLPLKLALAAATAVAVLCMIAATRQS</sequence>
<reference evidence="2 3" key="1">
    <citation type="submission" date="2016-05" db="EMBL/GenBank/DDBJ databases">
        <title>Comparative analysis of secretome profiles of manganese(II)-oxidizing ascomycete fungi.</title>
        <authorList>
            <consortium name="DOE Joint Genome Institute"/>
            <person name="Zeiner C.A."/>
            <person name="Purvine S.O."/>
            <person name="Zink E.M."/>
            <person name="Wu S."/>
            <person name="Pasa-Tolic L."/>
            <person name="Chaput D.L."/>
            <person name="Haridas S."/>
            <person name="Grigoriev I.V."/>
            <person name="Santelli C.M."/>
            <person name="Hansel C.M."/>
        </authorList>
    </citation>
    <scope>NUCLEOTIDE SEQUENCE [LARGE SCALE GENOMIC DNA]</scope>
    <source>
        <strain evidence="2 3">AP3s5-JAC2a</strain>
    </source>
</reference>
<dbReference type="Proteomes" id="UP000077069">
    <property type="component" value="Unassembled WGS sequence"/>
</dbReference>
<dbReference type="EMBL" id="KV441548">
    <property type="protein sequence ID" value="OAG12581.1"/>
    <property type="molecule type" value="Genomic_DNA"/>
</dbReference>
<evidence type="ECO:0000256" key="1">
    <source>
        <dbReference type="SAM" id="Phobius"/>
    </source>
</evidence>
<dbReference type="AlphaFoldDB" id="A0A177CZN1"/>